<dbReference type="PANTHER" id="PTHR30566:SF5">
    <property type="entry name" value="MECHANOSENSITIVE ION CHANNEL PROTEIN 1, MITOCHONDRIAL-RELATED"/>
    <property type="match status" value="1"/>
</dbReference>
<dbReference type="SUPFAM" id="SSF50182">
    <property type="entry name" value="Sm-like ribonucleoproteins"/>
    <property type="match status" value="1"/>
</dbReference>
<protein>
    <submittedName>
        <fullName evidence="10">Large conductance mechanosensitive channel protein MscL</fullName>
    </submittedName>
</protein>
<dbReference type="AlphaFoldDB" id="A0A916YSQ8"/>
<name>A0A916YSQ8_9BACT</name>
<proteinExistence type="inferred from homology"/>
<dbReference type="InterPro" id="IPR011066">
    <property type="entry name" value="MscS_channel_C_sf"/>
</dbReference>
<evidence type="ECO:0000313" key="11">
    <source>
        <dbReference type="Proteomes" id="UP000609064"/>
    </source>
</evidence>
<comment type="similarity">
    <text evidence="2">Belongs to the MscS (TC 1.A.23) family.</text>
</comment>
<evidence type="ECO:0000259" key="9">
    <source>
        <dbReference type="Pfam" id="PF21082"/>
    </source>
</evidence>
<feature type="transmembrane region" description="Helical" evidence="7">
    <location>
        <begin position="20"/>
        <end position="44"/>
    </location>
</feature>
<keyword evidence="6 7" id="KW-0472">Membrane</keyword>
<keyword evidence="4 7" id="KW-0812">Transmembrane</keyword>
<comment type="subcellular location">
    <subcellularLocation>
        <location evidence="1">Cell membrane</location>
        <topology evidence="1">Multi-pass membrane protein</topology>
    </subcellularLocation>
</comment>
<dbReference type="Proteomes" id="UP000609064">
    <property type="component" value="Unassembled WGS sequence"/>
</dbReference>
<evidence type="ECO:0000256" key="5">
    <source>
        <dbReference type="ARBA" id="ARBA00022989"/>
    </source>
</evidence>
<dbReference type="Gene3D" id="3.30.70.100">
    <property type="match status" value="1"/>
</dbReference>
<comment type="caution">
    <text evidence="10">The sequence shown here is derived from an EMBL/GenBank/DDBJ whole genome shotgun (WGS) entry which is preliminary data.</text>
</comment>
<gene>
    <name evidence="10" type="ORF">GCM10011514_22760</name>
</gene>
<evidence type="ECO:0000259" key="8">
    <source>
        <dbReference type="Pfam" id="PF00924"/>
    </source>
</evidence>
<dbReference type="InterPro" id="IPR049278">
    <property type="entry name" value="MS_channel_C"/>
</dbReference>
<dbReference type="InterPro" id="IPR010920">
    <property type="entry name" value="LSM_dom_sf"/>
</dbReference>
<reference evidence="10" key="2">
    <citation type="submission" date="2020-09" db="EMBL/GenBank/DDBJ databases">
        <authorList>
            <person name="Sun Q."/>
            <person name="Zhou Y."/>
        </authorList>
    </citation>
    <scope>NUCLEOTIDE SEQUENCE</scope>
    <source>
        <strain evidence="10">CGMCC 1.15958</strain>
    </source>
</reference>
<dbReference type="InterPro" id="IPR023408">
    <property type="entry name" value="MscS_beta-dom_sf"/>
</dbReference>
<evidence type="ECO:0000256" key="6">
    <source>
        <dbReference type="ARBA" id="ARBA00023136"/>
    </source>
</evidence>
<feature type="transmembrane region" description="Helical" evidence="7">
    <location>
        <begin position="154"/>
        <end position="172"/>
    </location>
</feature>
<dbReference type="InterPro" id="IPR011014">
    <property type="entry name" value="MscS_channel_TM-2"/>
</dbReference>
<dbReference type="Gene3D" id="1.10.287.1260">
    <property type="match status" value="1"/>
</dbReference>
<dbReference type="GO" id="GO:0008381">
    <property type="term" value="F:mechanosensitive monoatomic ion channel activity"/>
    <property type="evidence" value="ECO:0007669"/>
    <property type="project" value="UniProtKB-ARBA"/>
</dbReference>
<evidence type="ECO:0000313" key="10">
    <source>
        <dbReference type="EMBL" id="GGD58188.1"/>
    </source>
</evidence>
<organism evidence="10 11">
    <name type="scientific">Emticicia aquatilis</name>
    <dbReference type="NCBI Taxonomy" id="1537369"/>
    <lineage>
        <taxon>Bacteria</taxon>
        <taxon>Pseudomonadati</taxon>
        <taxon>Bacteroidota</taxon>
        <taxon>Cytophagia</taxon>
        <taxon>Cytophagales</taxon>
        <taxon>Leadbetterellaceae</taxon>
        <taxon>Emticicia</taxon>
    </lineage>
</organism>
<sequence>MNKLEKILHKSFLYNPVENWLWFVGILLVGLLFKRIFSVLVSKIVYRLIKQETQNIPVSNFVDLLKRPVEFIITLLIIYSAVDEISFPKKWRIIPFGKMRVSEFADKLLDTLFVIAITWIIIRLVKFFALVFLKKAEENDTKTDEHLVPFFRDIIIALIVFCSFFLILGFVFRQDVISLITGLGIGGVALALAARATLENLFASFTLFTEQPFIVGDDIELGSMVGKVEKVGFRSTRIRHVDGSLIVVPNQMLVSQTLNNLTQRKDRRHKFFIRLKLDTPITKIKVVVDEIQQLIDNHQQTSLHEGHVKFDNIGEYSINLIVVFFAATPDYWESKEVRQEINYLINQVLDKNGVELATPTTTLFSITDDKNIDNDY</sequence>
<feature type="domain" description="Mechanosensitive ion channel MscS C-terminal" evidence="9">
    <location>
        <begin position="273"/>
        <end position="356"/>
    </location>
</feature>
<dbReference type="Gene3D" id="2.30.30.60">
    <property type="match status" value="1"/>
</dbReference>
<reference evidence="10" key="1">
    <citation type="journal article" date="2014" name="Int. J. Syst. Evol. Microbiol.">
        <title>Complete genome sequence of Corynebacterium casei LMG S-19264T (=DSM 44701T), isolated from a smear-ripened cheese.</title>
        <authorList>
            <consortium name="US DOE Joint Genome Institute (JGI-PGF)"/>
            <person name="Walter F."/>
            <person name="Albersmeier A."/>
            <person name="Kalinowski J."/>
            <person name="Ruckert C."/>
        </authorList>
    </citation>
    <scope>NUCLEOTIDE SEQUENCE</scope>
    <source>
        <strain evidence="10">CGMCC 1.15958</strain>
    </source>
</reference>
<accession>A0A916YSQ8</accession>
<dbReference type="SUPFAM" id="SSF82861">
    <property type="entry name" value="Mechanosensitive channel protein MscS (YggB), transmembrane region"/>
    <property type="match status" value="1"/>
</dbReference>
<dbReference type="SUPFAM" id="SSF82689">
    <property type="entry name" value="Mechanosensitive channel protein MscS (YggB), C-terminal domain"/>
    <property type="match status" value="1"/>
</dbReference>
<dbReference type="EMBL" id="BMKK01000004">
    <property type="protein sequence ID" value="GGD58188.1"/>
    <property type="molecule type" value="Genomic_DNA"/>
</dbReference>
<keyword evidence="3" id="KW-1003">Cell membrane</keyword>
<evidence type="ECO:0000256" key="7">
    <source>
        <dbReference type="SAM" id="Phobius"/>
    </source>
</evidence>
<dbReference type="RefSeq" id="WP_188766205.1">
    <property type="nucleotide sequence ID" value="NZ_BMKK01000004.1"/>
</dbReference>
<dbReference type="GO" id="GO:0005886">
    <property type="term" value="C:plasma membrane"/>
    <property type="evidence" value="ECO:0007669"/>
    <property type="project" value="UniProtKB-SubCell"/>
</dbReference>
<evidence type="ECO:0000256" key="2">
    <source>
        <dbReference type="ARBA" id="ARBA00008017"/>
    </source>
</evidence>
<dbReference type="PANTHER" id="PTHR30566">
    <property type="entry name" value="YNAI-RELATED MECHANOSENSITIVE ION CHANNEL"/>
    <property type="match status" value="1"/>
</dbReference>
<keyword evidence="11" id="KW-1185">Reference proteome</keyword>
<feature type="domain" description="Mechanosensitive ion channel MscS" evidence="8">
    <location>
        <begin position="197"/>
        <end position="262"/>
    </location>
</feature>
<feature type="transmembrane region" description="Helical" evidence="7">
    <location>
        <begin position="178"/>
        <end position="198"/>
    </location>
</feature>
<keyword evidence="5 7" id="KW-1133">Transmembrane helix</keyword>
<evidence type="ECO:0000256" key="1">
    <source>
        <dbReference type="ARBA" id="ARBA00004651"/>
    </source>
</evidence>
<evidence type="ECO:0000256" key="4">
    <source>
        <dbReference type="ARBA" id="ARBA00022692"/>
    </source>
</evidence>
<dbReference type="Pfam" id="PF00924">
    <property type="entry name" value="MS_channel_2nd"/>
    <property type="match status" value="1"/>
</dbReference>
<evidence type="ECO:0000256" key="3">
    <source>
        <dbReference type="ARBA" id="ARBA00022475"/>
    </source>
</evidence>
<dbReference type="Pfam" id="PF21082">
    <property type="entry name" value="MS_channel_3rd"/>
    <property type="match status" value="1"/>
</dbReference>
<dbReference type="InterPro" id="IPR006685">
    <property type="entry name" value="MscS_channel_2nd"/>
</dbReference>
<feature type="transmembrane region" description="Helical" evidence="7">
    <location>
        <begin position="112"/>
        <end position="133"/>
    </location>
</feature>